<reference evidence="1" key="1">
    <citation type="submission" date="2015-10" db="EMBL/GenBank/DDBJ databases">
        <title>Description of Candidatus Tenderia electrophaga gen. nov, sp. nov., an Uncultivated Electroautotroph from a Biocathode Enrichment.</title>
        <authorList>
            <person name="Eddie B.J."/>
            <person name="Malanoski A.P."/>
            <person name="Wang Z."/>
            <person name="Hall R.J."/>
            <person name="Oh S.D."/>
            <person name="Heiner C."/>
            <person name="Lin B."/>
            <person name="Strycharz-Glaven S.M."/>
        </authorList>
    </citation>
    <scope>NUCLEOTIDE SEQUENCE [LARGE SCALE GENOMIC DNA]</scope>
    <source>
        <strain evidence="1">NRL1</strain>
    </source>
</reference>
<dbReference type="Proteomes" id="UP000055136">
    <property type="component" value="Chromosome"/>
</dbReference>
<protein>
    <submittedName>
        <fullName evidence="1">Uncharacterized protein</fullName>
    </submittedName>
</protein>
<organism evidence="1 2">
    <name type="scientific">Candidatus Tenderia electrophaga</name>
    <dbReference type="NCBI Taxonomy" id="1748243"/>
    <lineage>
        <taxon>Bacteria</taxon>
        <taxon>Pseudomonadati</taxon>
        <taxon>Pseudomonadota</taxon>
        <taxon>Gammaproteobacteria</taxon>
        <taxon>Candidatus Tenderiales</taxon>
        <taxon>Candidatus Tenderiaceae</taxon>
        <taxon>Candidatus Tenderia</taxon>
    </lineage>
</organism>
<gene>
    <name evidence="1" type="ORF">Tel_11180</name>
</gene>
<accession>A0A0S2TEU9</accession>
<keyword evidence="2" id="KW-1185">Reference proteome</keyword>
<dbReference type="EMBL" id="CP013099">
    <property type="protein sequence ID" value="ALP53650.1"/>
    <property type="molecule type" value="Genomic_DNA"/>
</dbReference>
<dbReference type="STRING" id="1748243.Tel_11180"/>
<evidence type="ECO:0000313" key="2">
    <source>
        <dbReference type="Proteomes" id="UP000055136"/>
    </source>
</evidence>
<sequence length="87" mass="9782">MKVDSYMFDGEWRKVAVDEAADPTLRYIVGTRINCMNLGEAVIEKVEKRGQTISLLVDFGGTRGKKYMPLNLKTMTVIEEDNGPDDP</sequence>
<evidence type="ECO:0000313" key="1">
    <source>
        <dbReference type="EMBL" id="ALP53650.1"/>
    </source>
</evidence>
<name>A0A0S2TEU9_9GAMM</name>
<proteinExistence type="predicted"/>
<dbReference type="KEGG" id="tee:Tel_11180"/>
<dbReference type="AlphaFoldDB" id="A0A0S2TEU9"/>